<gene>
    <name evidence="12" type="ORF">N312_04947</name>
</gene>
<keyword evidence="8" id="KW-0325">Glycoprotein</keyword>
<dbReference type="PRINTS" id="PR00258">
    <property type="entry name" value="SPERACTRCPTR"/>
</dbReference>
<dbReference type="GO" id="GO:0005615">
    <property type="term" value="C:extracellular space"/>
    <property type="evidence" value="ECO:0007669"/>
    <property type="project" value="TreeGrafter"/>
</dbReference>
<dbReference type="PANTHER" id="PTHR45817">
    <property type="entry name" value="LYSYL OXIDASE-LIKE-RELATED"/>
    <property type="match status" value="1"/>
</dbReference>
<feature type="domain" description="SRCR" evidence="11">
    <location>
        <begin position="241"/>
        <end position="320"/>
    </location>
</feature>
<keyword evidence="3" id="KW-0732">Signal</keyword>
<dbReference type="Proteomes" id="UP000053309">
    <property type="component" value="Unassembled WGS sequence"/>
</dbReference>
<evidence type="ECO:0000256" key="3">
    <source>
        <dbReference type="ARBA" id="ARBA00022729"/>
    </source>
</evidence>
<dbReference type="FunFam" id="3.10.250.10:FF:000001">
    <property type="entry name" value="Lysyl oxidase 4 isoform X1"/>
    <property type="match status" value="1"/>
</dbReference>
<dbReference type="PANTHER" id="PTHR45817:SF5">
    <property type="entry name" value="LYSYL OXIDASE HOMOLOG 4"/>
    <property type="match status" value="1"/>
</dbReference>
<keyword evidence="7 9" id="KW-1015">Disulfide bond</keyword>
<feature type="region of interest" description="Disordered" evidence="10">
    <location>
        <begin position="298"/>
        <end position="320"/>
    </location>
</feature>
<dbReference type="PROSITE" id="PS00420">
    <property type="entry name" value="SRCR_1"/>
    <property type="match status" value="1"/>
</dbReference>
<sequence>DFHAATVACRHLGYAAAVTWTHSATYGQGEGPIWLDNVRCGGSEGSLAECVHNGWGASKCPAEWTGVWGRSLSLVPILHTLPSMLEPPCRPLCPPWQVPGLSLERLKPILARAKLSMPVTEGAVEVKHSGRWRQVCDAGWTRNNSRVVCGMLGFPREKHVNTSFYRKLWNMKLKDPNSRVRCQGMEPHLARCPTQVAPPAPRQHACPHGMHAVVSCVPGPAFQKGTGKGRSKTSPGKVLPVRLRAGTHAGEGRVEVLRHGQWGTVCDKQWDLAAASVVCRQLGYGTAKQALVGAQVRAGSADPPSGLGPIHMSEVRCTGH</sequence>
<dbReference type="GO" id="GO:0030199">
    <property type="term" value="P:collagen fibril organization"/>
    <property type="evidence" value="ECO:0007669"/>
    <property type="project" value="TreeGrafter"/>
</dbReference>
<dbReference type="GO" id="GO:0016020">
    <property type="term" value="C:membrane"/>
    <property type="evidence" value="ECO:0007669"/>
    <property type="project" value="UniProtKB-SubCell"/>
</dbReference>
<protein>
    <submittedName>
        <fullName evidence="12">Lysyl oxidase 4</fullName>
    </submittedName>
</protein>
<dbReference type="PROSITE" id="PS50287">
    <property type="entry name" value="SRCR_2"/>
    <property type="match status" value="3"/>
</dbReference>
<evidence type="ECO:0000256" key="8">
    <source>
        <dbReference type="ARBA" id="ARBA00023180"/>
    </source>
</evidence>
<organism evidence="12 13">
    <name type="scientific">Balearica regulorum gibbericeps</name>
    <name type="common">East African grey crowned-crane</name>
    <dbReference type="NCBI Taxonomy" id="100784"/>
    <lineage>
        <taxon>Eukaryota</taxon>
        <taxon>Metazoa</taxon>
        <taxon>Chordata</taxon>
        <taxon>Craniata</taxon>
        <taxon>Vertebrata</taxon>
        <taxon>Euteleostomi</taxon>
        <taxon>Archelosauria</taxon>
        <taxon>Archosauria</taxon>
        <taxon>Dinosauria</taxon>
        <taxon>Saurischia</taxon>
        <taxon>Theropoda</taxon>
        <taxon>Coelurosauria</taxon>
        <taxon>Aves</taxon>
        <taxon>Neognathae</taxon>
        <taxon>Neoaves</taxon>
        <taxon>Gruiformes</taxon>
        <taxon>Gruidae</taxon>
        <taxon>Balearica</taxon>
    </lineage>
</organism>
<dbReference type="SMART" id="SM00202">
    <property type="entry name" value="SR"/>
    <property type="match status" value="3"/>
</dbReference>
<evidence type="ECO:0000256" key="9">
    <source>
        <dbReference type="PROSITE-ProRule" id="PRU00196"/>
    </source>
</evidence>
<dbReference type="SUPFAM" id="SSF56487">
    <property type="entry name" value="SRCR-like"/>
    <property type="match status" value="3"/>
</dbReference>
<dbReference type="GO" id="GO:0004720">
    <property type="term" value="F:protein-lysine 6-oxidase activity"/>
    <property type="evidence" value="ECO:0007669"/>
    <property type="project" value="TreeGrafter"/>
</dbReference>
<keyword evidence="5" id="KW-1133">Transmembrane helix</keyword>
<evidence type="ECO:0000256" key="10">
    <source>
        <dbReference type="SAM" id="MobiDB-lite"/>
    </source>
</evidence>
<evidence type="ECO:0000313" key="13">
    <source>
        <dbReference type="Proteomes" id="UP000053309"/>
    </source>
</evidence>
<feature type="domain" description="SRCR" evidence="11">
    <location>
        <begin position="1"/>
        <end position="60"/>
    </location>
</feature>
<feature type="disulfide bond" evidence="9">
    <location>
        <begin position="40"/>
        <end position="50"/>
    </location>
</feature>
<accession>A0A087VDM6</accession>
<evidence type="ECO:0000259" key="11">
    <source>
        <dbReference type="PROSITE" id="PS50287"/>
    </source>
</evidence>
<dbReference type="InterPro" id="IPR001190">
    <property type="entry name" value="SRCR"/>
</dbReference>
<dbReference type="FunFam" id="3.10.250.10:FF:000016">
    <property type="entry name" value="Scavenger receptor cysteine-rich protein type 12"/>
    <property type="match status" value="1"/>
</dbReference>
<evidence type="ECO:0000256" key="5">
    <source>
        <dbReference type="ARBA" id="ARBA00022989"/>
    </source>
</evidence>
<keyword evidence="13" id="KW-1185">Reference proteome</keyword>
<keyword evidence="6" id="KW-0472">Membrane</keyword>
<proteinExistence type="predicted"/>
<name>A0A087VDM6_BALRE</name>
<comment type="subcellular location">
    <subcellularLocation>
        <location evidence="1">Membrane</location>
        <topology evidence="1">Single-pass membrane protein</topology>
    </subcellularLocation>
</comment>
<evidence type="ECO:0000256" key="6">
    <source>
        <dbReference type="ARBA" id="ARBA00023136"/>
    </source>
</evidence>
<feature type="domain" description="SRCR" evidence="11">
    <location>
        <begin position="111"/>
        <end position="217"/>
    </location>
</feature>
<comment type="caution">
    <text evidence="9">Lacks conserved residue(s) required for the propagation of feature annotation.</text>
</comment>
<keyword evidence="2" id="KW-0812">Transmembrane</keyword>
<evidence type="ECO:0000313" key="12">
    <source>
        <dbReference type="EMBL" id="KFO10718.1"/>
    </source>
</evidence>
<evidence type="ECO:0000256" key="7">
    <source>
        <dbReference type="ARBA" id="ARBA00023157"/>
    </source>
</evidence>
<feature type="non-terminal residue" evidence="12">
    <location>
        <position position="320"/>
    </location>
</feature>
<evidence type="ECO:0000256" key="1">
    <source>
        <dbReference type="ARBA" id="ARBA00004167"/>
    </source>
</evidence>
<feature type="non-terminal residue" evidence="12">
    <location>
        <position position="1"/>
    </location>
</feature>
<dbReference type="InterPro" id="IPR036772">
    <property type="entry name" value="SRCR-like_dom_sf"/>
</dbReference>
<evidence type="ECO:0000256" key="2">
    <source>
        <dbReference type="ARBA" id="ARBA00022692"/>
    </source>
</evidence>
<keyword evidence="4" id="KW-0677">Repeat</keyword>
<dbReference type="Gene3D" id="3.10.250.10">
    <property type="entry name" value="SRCR-like domain"/>
    <property type="match status" value="3"/>
</dbReference>
<reference evidence="12 13" key="1">
    <citation type="submission" date="2014-04" db="EMBL/GenBank/DDBJ databases">
        <title>Genome evolution of avian class.</title>
        <authorList>
            <person name="Zhang G."/>
            <person name="Li C."/>
        </authorList>
    </citation>
    <scope>NUCLEOTIDE SEQUENCE [LARGE SCALE GENOMIC DNA]</scope>
    <source>
        <strain evidence="12">BGI_N312</strain>
    </source>
</reference>
<dbReference type="AlphaFoldDB" id="A0A087VDM6"/>
<dbReference type="InterPro" id="IPR050912">
    <property type="entry name" value="LOX-like_protein"/>
</dbReference>
<dbReference type="Pfam" id="PF00530">
    <property type="entry name" value="SRCR"/>
    <property type="match status" value="3"/>
</dbReference>
<dbReference type="EMBL" id="KL489270">
    <property type="protein sequence ID" value="KFO10718.1"/>
    <property type="molecule type" value="Genomic_DNA"/>
</dbReference>
<evidence type="ECO:0000256" key="4">
    <source>
        <dbReference type="ARBA" id="ARBA00022737"/>
    </source>
</evidence>
<feature type="disulfide bond" evidence="9">
    <location>
        <begin position="182"/>
        <end position="192"/>
    </location>
</feature>